<dbReference type="PROSITE" id="PS51257">
    <property type="entry name" value="PROKAR_LIPOPROTEIN"/>
    <property type="match status" value="1"/>
</dbReference>
<feature type="signal peptide" evidence="1">
    <location>
        <begin position="1"/>
        <end position="24"/>
    </location>
</feature>
<dbReference type="HOGENOM" id="CLU_1307060_0_0_1"/>
<feature type="chain" id="PRO_5003263483" evidence="1">
    <location>
        <begin position="25"/>
        <end position="210"/>
    </location>
</feature>
<accession>F0WJZ7</accession>
<name>F0WJZ7_9STRA</name>
<proteinExistence type="predicted"/>
<gene>
    <name evidence="2" type="primary">AlNc14C128G6863</name>
    <name evidence="2" type="ORF">ALNC14_077420</name>
</gene>
<protein>
    <submittedName>
        <fullName evidence="2">AlNc14C128G6863 protein</fullName>
    </submittedName>
</protein>
<evidence type="ECO:0000256" key="1">
    <source>
        <dbReference type="SAM" id="SignalP"/>
    </source>
</evidence>
<dbReference type="InterPro" id="IPR036249">
    <property type="entry name" value="Thioredoxin-like_sf"/>
</dbReference>
<dbReference type="EMBL" id="FR824173">
    <property type="protein sequence ID" value="CCA21599.1"/>
    <property type="molecule type" value="Genomic_DNA"/>
</dbReference>
<dbReference type="SUPFAM" id="SSF52833">
    <property type="entry name" value="Thioredoxin-like"/>
    <property type="match status" value="1"/>
</dbReference>
<dbReference type="Gene3D" id="3.40.30.10">
    <property type="entry name" value="Glutaredoxin"/>
    <property type="match status" value="1"/>
</dbReference>
<dbReference type="AlphaFoldDB" id="F0WJZ7"/>
<reference evidence="2" key="2">
    <citation type="submission" date="2011-02" db="EMBL/GenBank/DDBJ databases">
        <authorList>
            <person name="MacLean D."/>
        </authorList>
    </citation>
    <scope>NUCLEOTIDE SEQUENCE</scope>
</reference>
<evidence type="ECO:0000313" key="2">
    <source>
        <dbReference type="EMBL" id="CCA21599.1"/>
    </source>
</evidence>
<sequence length="210" mass="24361">MKSVRLALFQAALFSLLAACLTSAFTNPLHRKWDEKDYVFVLAVFATVFFDRMRSKRVESMVQQAHWDKRQQAARLECDVYHGELVQIGRNVTCILFFGSWCDVSRKALQTFASVRETTPRTVQFVALTQETREELEMYAVKGAGATFYRDLKEFEFTIAMEDGRMSRAYLVRFDLTTVPYAFIVGNNCMIEWYGSVDDEAFRRTLLEMT</sequence>
<organism evidence="2">
    <name type="scientific">Albugo laibachii Nc14</name>
    <dbReference type="NCBI Taxonomy" id="890382"/>
    <lineage>
        <taxon>Eukaryota</taxon>
        <taxon>Sar</taxon>
        <taxon>Stramenopiles</taxon>
        <taxon>Oomycota</taxon>
        <taxon>Peronosporomycetes</taxon>
        <taxon>Albuginales</taxon>
        <taxon>Albuginaceae</taxon>
        <taxon>Albugo</taxon>
    </lineage>
</organism>
<keyword evidence="1" id="KW-0732">Signal</keyword>
<reference evidence="2" key="1">
    <citation type="journal article" date="2011" name="PLoS Biol.">
        <title>Gene gain and loss during evolution of obligate parasitism in the white rust pathogen of Arabidopsis thaliana.</title>
        <authorList>
            <person name="Kemen E."/>
            <person name="Gardiner A."/>
            <person name="Schultz-Larsen T."/>
            <person name="Kemen A.C."/>
            <person name="Balmuth A.L."/>
            <person name="Robert-Seilaniantz A."/>
            <person name="Bailey K."/>
            <person name="Holub E."/>
            <person name="Studholme D.J."/>
            <person name="Maclean D."/>
            <person name="Jones J.D."/>
        </authorList>
    </citation>
    <scope>NUCLEOTIDE SEQUENCE</scope>
</reference>